<evidence type="ECO:0000313" key="2">
    <source>
        <dbReference type="Proteomes" id="UP000855421"/>
    </source>
</evidence>
<name>A0AAN5SFZ1_CLOPF</name>
<proteinExistence type="predicted"/>
<dbReference type="AlphaFoldDB" id="A0AAN5SFZ1"/>
<dbReference type="EMBL" id="DACTBT010000029">
    <property type="protein sequence ID" value="HAT4299555.1"/>
    <property type="molecule type" value="Genomic_DNA"/>
</dbReference>
<reference evidence="1" key="2">
    <citation type="submission" date="2020-07" db="EMBL/GenBank/DDBJ databases">
        <authorList>
            <consortium name="NCBI Pathogen Detection Project"/>
        </authorList>
    </citation>
    <scope>NUCLEOTIDE SEQUENCE</scope>
    <source>
        <strain evidence="1">C25</strain>
    </source>
</reference>
<accession>A0AAN5SFZ1</accession>
<gene>
    <name evidence="1" type="ORF">I9063_002959</name>
</gene>
<organism evidence="1 2">
    <name type="scientific">Clostridium perfringens</name>
    <dbReference type="NCBI Taxonomy" id="1502"/>
    <lineage>
        <taxon>Bacteria</taxon>
        <taxon>Bacillati</taxon>
        <taxon>Bacillota</taxon>
        <taxon>Clostridia</taxon>
        <taxon>Eubacteriales</taxon>
        <taxon>Clostridiaceae</taxon>
        <taxon>Clostridium</taxon>
    </lineage>
</organism>
<dbReference type="RefSeq" id="WP_110083510.1">
    <property type="nucleotide sequence ID" value="NZ_CATNXL010000002.1"/>
</dbReference>
<reference evidence="1" key="1">
    <citation type="journal article" date="2018" name="Genome Biol.">
        <title>SKESA: strategic k-mer extension for scrupulous assemblies.</title>
        <authorList>
            <person name="Souvorov A."/>
            <person name="Agarwala R."/>
            <person name="Lipman D.J."/>
        </authorList>
    </citation>
    <scope>NUCLEOTIDE SEQUENCE</scope>
    <source>
        <strain evidence="1">C25</strain>
    </source>
</reference>
<protein>
    <submittedName>
        <fullName evidence="1">Uncharacterized protein</fullName>
    </submittedName>
</protein>
<evidence type="ECO:0000313" key="1">
    <source>
        <dbReference type="EMBL" id="HAT4299555.1"/>
    </source>
</evidence>
<comment type="caution">
    <text evidence="1">The sequence shown here is derived from an EMBL/GenBank/DDBJ whole genome shotgun (WGS) entry which is preliminary data.</text>
</comment>
<dbReference type="Proteomes" id="UP000855421">
    <property type="component" value="Unassembled WGS sequence"/>
</dbReference>
<sequence>MKKKYYYEISKLDDDSLLVEIDEIVIRIDFKLRNIQDLESMIHSLENITYIQDAEDTISSMGFKEFYHEYYSDNTDEYLIIYSSKESFIDDYRRIKDKFPKTYISLELISGDFVLLTEEKYLKEYGETDIDKRLFLDGFIRDEFDHFKSFIDDILENISINQEQRKIVEKFKKADTYRELEIEEYNTIRKLFALDEMEE</sequence>